<proteinExistence type="predicted"/>
<dbReference type="AlphaFoldDB" id="A0AAW9DMM7"/>
<evidence type="ECO:0000313" key="3">
    <source>
        <dbReference type="Proteomes" id="UP001279553"/>
    </source>
</evidence>
<evidence type="ECO:0000256" key="1">
    <source>
        <dbReference type="SAM" id="SignalP"/>
    </source>
</evidence>
<dbReference type="EMBL" id="JAWXYB010000018">
    <property type="protein sequence ID" value="MDX5930324.1"/>
    <property type="molecule type" value="Genomic_DNA"/>
</dbReference>
<keyword evidence="3" id="KW-1185">Reference proteome</keyword>
<feature type="chain" id="PRO_5043443487" evidence="1">
    <location>
        <begin position="29"/>
        <end position="279"/>
    </location>
</feature>
<sequence>MRINASTAAILLAGLAATPFAATPLAHAASPVHLTGQDATYALSLTKVRGHSVTGATGRLNFNVLETCRAYTVSQRMTLLIRNQDGSLSRTVSNYDTWESKGGHRMSFVLRQTEGGKTVIEDQGTATTGPKGGEVKYLVPKGKIVKLPPGTLFPMAHTRMILHAAAAGKSYIDPPLFDGTSVHGAEHTFVAILGHKDGSHSKFPALNMQPSTLVDIGFFRRTNHDTEPDFRTQMRYYPDGVSRDVRLDFGTFVLHGKLTSLMVPPSACASAARDPVGKG</sequence>
<accession>A0AAW9DMM7</accession>
<reference evidence="2 3" key="1">
    <citation type="submission" date="2023-11" db="EMBL/GenBank/DDBJ databases">
        <title>MicrobeMod: A computational toolkit for identifying prokaryotic methylation and restriction-modification with nanopore sequencing.</title>
        <authorList>
            <person name="Crits-Christoph A."/>
            <person name="Kang S.C."/>
            <person name="Lee H."/>
            <person name="Ostrov N."/>
        </authorList>
    </citation>
    <scope>NUCLEOTIDE SEQUENCE [LARGE SCALE GENOMIC DNA]</scope>
    <source>
        <strain evidence="2 3">DSMZ 700</strain>
    </source>
</reference>
<feature type="signal peptide" evidence="1">
    <location>
        <begin position="1"/>
        <end position="28"/>
    </location>
</feature>
<gene>
    <name evidence="2" type="ORF">SIL87_06020</name>
</gene>
<organism evidence="2 3">
    <name type="scientific">Acidiphilium acidophilum</name>
    <name type="common">Thiobacillus acidophilus</name>
    <dbReference type="NCBI Taxonomy" id="76588"/>
    <lineage>
        <taxon>Bacteria</taxon>
        <taxon>Pseudomonadati</taxon>
        <taxon>Pseudomonadota</taxon>
        <taxon>Alphaproteobacteria</taxon>
        <taxon>Acetobacterales</taxon>
        <taxon>Acidocellaceae</taxon>
        <taxon>Acidiphilium</taxon>
    </lineage>
</organism>
<comment type="caution">
    <text evidence="2">The sequence shown here is derived from an EMBL/GenBank/DDBJ whole genome shotgun (WGS) entry which is preliminary data.</text>
</comment>
<evidence type="ECO:0000313" key="2">
    <source>
        <dbReference type="EMBL" id="MDX5930324.1"/>
    </source>
</evidence>
<dbReference type="RefSeq" id="WP_319613279.1">
    <property type="nucleotide sequence ID" value="NZ_JAWXYB010000018.1"/>
</dbReference>
<dbReference type="Pfam" id="PF08904">
    <property type="entry name" value="EipB_like"/>
    <property type="match status" value="1"/>
</dbReference>
<name>A0AAW9DMM7_ACIAO</name>
<dbReference type="InterPro" id="IPR015000">
    <property type="entry name" value="EipB-like"/>
</dbReference>
<protein>
    <submittedName>
        <fullName evidence="2">DUF1849 family protein</fullName>
    </submittedName>
</protein>
<keyword evidence="1" id="KW-0732">Signal</keyword>
<dbReference type="Proteomes" id="UP001279553">
    <property type="component" value="Unassembled WGS sequence"/>
</dbReference>